<organism evidence="1 2">
    <name type="scientific">Planococcus shenhongbingii</name>
    <dbReference type="NCBI Taxonomy" id="3058398"/>
    <lineage>
        <taxon>Bacteria</taxon>
        <taxon>Bacillati</taxon>
        <taxon>Bacillota</taxon>
        <taxon>Bacilli</taxon>
        <taxon>Bacillales</taxon>
        <taxon>Caryophanaceae</taxon>
        <taxon>Planococcus</taxon>
    </lineage>
</organism>
<name>A0ABT8NBF0_9BACL</name>
<accession>A0ABT8NBF0</accession>
<reference evidence="1 2" key="1">
    <citation type="submission" date="2023-07" db="EMBL/GenBank/DDBJ databases">
        <title>Novel species in genus Planococcus.</title>
        <authorList>
            <person name="Ning S."/>
        </authorList>
    </citation>
    <scope>NUCLEOTIDE SEQUENCE [LARGE SCALE GENOMIC DNA]</scope>
    <source>
        <strain evidence="1 2">N017</strain>
    </source>
</reference>
<evidence type="ECO:0000313" key="2">
    <source>
        <dbReference type="Proteomes" id="UP001172142"/>
    </source>
</evidence>
<dbReference type="Pfam" id="PF19754">
    <property type="entry name" value="DUF6241"/>
    <property type="match status" value="1"/>
</dbReference>
<sequence>MKQIIATTLLSFAVIALLAIGGYLFIQHEAAKSEEPDAAAGSVKDPEAQKIMDHLETAGTGLPEAMNETRMQFYLHEMTHSKVYAEDKWGTARPMTQANIEELLAIVEASSFKEKAFYRNTLEDWQNGDFSDAVDVHNTIWHWHGGSIGKATRLMSEEEEQAYLRTHLQ</sequence>
<dbReference type="InterPro" id="IPR046208">
    <property type="entry name" value="DUF6241"/>
</dbReference>
<proteinExistence type="predicted"/>
<comment type="caution">
    <text evidence="1">The sequence shown here is derived from an EMBL/GenBank/DDBJ whole genome shotgun (WGS) entry which is preliminary data.</text>
</comment>
<dbReference type="Proteomes" id="UP001172142">
    <property type="component" value="Unassembled WGS sequence"/>
</dbReference>
<dbReference type="EMBL" id="JAUJWU010000001">
    <property type="protein sequence ID" value="MDN7245218.1"/>
    <property type="molecule type" value="Genomic_DNA"/>
</dbReference>
<evidence type="ECO:0000313" key="1">
    <source>
        <dbReference type="EMBL" id="MDN7245218.1"/>
    </source>
</evidence>
<dbReference type="RefSeq" id="WP_301855745.1">
    <property type="nucleotide sequence ID" value="NZ_JAUJWU010000001.1"/>
</dbReference>
<keyword evidence="2" id="KW-1185">Reference proteome</keyword>
<protein>
    <submittedName>
        <fullName evidence="1">DUF6241 domain-containing protein</fullName>
    </submittedName>
</protein>
<gene>
    <name evidence="1" type="ORF">QWY13_06870</name>
</gene>